<dbReference type="InterPro" id="IPR045297">
    <property type="entry name" value="Complex1_LYR_LYRM4"/>
</dbReference>
<dbReference type="Pfam" id="PF05347">
    <property type="entry name" value="Complex1_LYR"/>
    <property type="match status" value="1"/>
</dbReference>
<dbReference type="PANTHER" id="PTHR13166">
    <property type="entry name" value="PROTEIN C6ORF149"/>
    <property type="match status" value="1"/>
</dbReference>
<evidence type="ECO:0000313" key="4">
    <source>
        <dbReference type="Proteomes" id="UP000716291"/>
    </source>
</evidence>
<keyword evidence="4" id="KW-1185">Reference proteome</keyword>
<evidence type="ECO:0000313" key="3">
    <source>
        <dbReference type="EMBL" id="KAG1309559.1"/>
    </source>
</evidence>
<organism evidence="3 4">
    <name type="scientific">Rhizopus oryzae</name>
    <name type="common">Mucormycosis agent</name>
    <name type="synonym">Rhizopus arrhizus var. delemar</name>
    <dbReference type="NCBI Taxonomy" id="64495"/>
    <lineage>
        <taxon>Eukaryota</taxon>
        <taxon>Fungi</taxon>
        <taxon>Fungi incertae sedis</taxon>
        <taxon>Mucoromycota</taxon>
        <taxon>Mucoromycotina</taxon>
        <taxon>Mucoromycetes</taxon>
        <taxon>Mucorales</taxon>
        <taxon>Mucorineae</taxon>
        <taxon>Rhizopodaceae</taxon>
        <taxon>Rhizopus</taxon>
    </lineage>
</organism>
<dbReference type="OrthoDB" id="275715at2759"/>
<comment type="caution">
    <text evidence="3">The sequence shown here is derived from an EMBL/GenBank/DDBJ whole genome shotgun (WGS) entry which is preliminary data.</text>
</comment>
<evidence type="ECO:0000259" key="2">
    <source>
        <dbReference type="Pfam" id="PF05347"/>
    </source>
</evidence>
<dbReference type="AlphaFoldDB" id="A0A9P6XAZ9"/>
<name>A0A9P6XAZ9_RHIOR</name>
<feature type="domain" description="Complex 1 LYR protein" evidence="2">
    <location>
        <begin position="5"/>
        <end position="60"/>
    </location>
</feature>
<protein>
    <recommendedName>
        <fullName evidence="2">Complex 1 LYR protein domain-containing protein</fullName>
    </recommendedName>
</protein>
<dbReference type="GO" id="GO:0016226">
    <property type="term" value="P:iron-sulfur cluster assembly"/>
    <property type="evidence" value="ECO:0007669"/>
    <property type="project" value="InterPro"/>
</dbReference>
<dbReference type="Proteomes" id="UP000716291">
    <property type="component" value="Unassembled WGS sequence"/>
</dbReference>
<dbReference type="InterPro" id="IPR051522">
    <property type="entry name" value="ISC_assembly_LYR"/>
</dbReference>
<dbReference type="GO" id="GO:0005739">
    <property type="term" value="C:mitochondrion"/>
    <property type="evidence" value="ECO:0007669"/>
    <property type="project" value="TreeGrafter"/>
</dbReference>
<dbReference type="CDD" id="cd20264">
    <property type="entry name" value="Complex1_LYR_LYRM4"/>
    <property type="match status" value="1"/>
</dbReference>
<dbReference type="EMBL" id="JAANQT010000621">
    <property type="protein sequence ID" value="KAG1309559.1"/>
    <property type="molecule type" value="Genomic_DNA"/>
</dbReference>
<sequence>MSSNQVLSLYRQFLRYGNKFASYNFRDYTIRRSRDGFRANMNETNPEKLAVLIEKAKYDLAALKRQATISQMYTKGEHLVVEKHP</sequence>
<dbReference type="PANTHER" id="PTHR13166:SF7">
    <property type="entry name" value="LYR MOTIF-CONTAINING PROTEIN 4"/>
    <property type="match status" value="1"/>
</dbReference>
<dbReference type="GO" id="GO:1990221">
    <property type="term" value="C:L-cysteine desulfurase complex"/>
    <property type="evidence" value="ECO:0007669"/>
    <property type="project" value="TreeGrafter"/>
</dbReference>
<gene>
    <name evidence="3" type="ORF">G6F64_005215</name>
</gene>
<accession>A0A9P6XAZ9</accession>
<proteinExistence type="inferred from homology"/>
<comment type="similarity">
    <text evidence="1">Belongs to the complex I LYR family.</text>
</comment>
<evidence type="ECO:0000256" key="1">
    <source>
        <dbReference type="ARBA" id="ARBA00009508"/>
    </source>
</evidence>
<reference evidence="3" key="1">
    <citation type="journal article" date="2020" name="Microb. Genom.">
        <title>Genetic diversity of clinical and environmental Mucorales isolates obtained from an investigation of mucormycosis cases among solid organ transplant recipients.</title>
        <authorList>
            <person name="Nguyen M.H."/>
            <person name="Kaul D."/>
            <person name="Muto C."/>
            <person name="Cheng S.J."/>
            <person name="Richter R.A."/>
            <person name="Bruno V.M."/>
            <person name="Liu G."/>
            <person name="Beyhan S."/>
            <person name="Sundermann A.J."/>
            <person name="Mounaud S."/>
            <person name="Pasculle A.W."/>
            <person name="Nierman W.C."/>
            <person name="Driscoll E."/>
            <person name="Cumbie R."/>
            <person name="Clancy C.J."/>
            <person name="Dupont C.L."/>
        </authorList>
    </citation>
    <scope>NUCLEOTIDE SEQUENCE</scope>
    <source>
        <strain evidence="3">GL11</strain>
    </source>
</reference>
<dbReference type="InterPro" id="IPR008011">
    <property type="entry name" value="Complex1_LYR_dom"/>
</dbReference>